<reference evidence="2" key="1">
    <citation type="submission" date="2017-04" db="EMBL/GenBank/DDBJ databases">
        <title>Function of individual gut microbiota members based on whole genome sequencing of pure cultures obtained from chicken caecum.</title>
        <authorList>
            <person name="Medvecky M."/>
            <person name="Cejkova D."/>
            <person name="Polansky O."/>
            <person name="Karasova D."/>
            <person name="Kubasova T."/>
            <person name="Cizek A."/>
            <person name="Rychlik I."/>
        </authorList>
    </citation>
    <scope>NUCLEOTIDE SEQUENCE [LARGE SCALE GENOMIC DNA]</scope>
    <source>
        <strain evidence="2">An178</strain>
    </source>
</reference>
<evidence type="ECO:0000313" key="2">
    <source>
        <dbReference type="Proteomes" id="UP000195447"/>
    </source>
</evidence>
<dbReference type="AlphaFoldDB" id="A0A1Y4M2V8"/>
<comment type="caution">
    <text evidence="1">The sequence shown here is derived from an EMBL/GenBank/DDBJ whole genome shotgun (WGS) entry which is preliminary data.</text>
</comment>
<dbReference type="Proteomes" id="UP000195447">
    <property type="component" value="Unassembled WGS sequence"/>
</dbReference>
<dbReference type="RefSeq" id="WP_087158123.1">
    <property type="nucleotide sequence ID" value="NZ_NFKM01000002.1"/>
</dbReference>
<dbReference type="EMBL" id="NFKM01000002">
    <property type="protein sequence ID" value="OUP61681.1"/>
    <property type="molecule type" value="Genomic_DNA"/>
</dbReference>
<evidence type="ECO:0000313" key="1">
    <source>
        <dbReference type="EMBL" id="OUP61681.1"/>
    </source>
</evidence>
<keyword evidence="2" id="KW-1185">Reference proteome</keyword>
<name>A0A1Y4M2V8_9FIRM</name>
<accession>A0A1Y4M2V8</accession>
<proteinExistence type="predicted"/>
<protein>
    <submittedName>
        <fullName evidence="1">Uncharacterized protein</fullName>
    </submittedName>
</protein>
<sequence length="124" mass="14486">MSNETDLLKACIDAVQGQFDDLAEQFKETMGNEIHSKEGTLKSCMCKEKISDTRYFVGIDGDELKRKSKNHTDYSYWYWKGRKEVRPKRKKALHWVEDEKDVFAKKAKATSGDPFVERAIQKFK</sequence>
<gene>
    <name evidence="1" type="ORF">B5F14_01625</name>
</gene>
<organism evidence="1 2">
    <name type="scientific">Faecalitalea cylindroides</name>
    <dbReference type="NCBI Taxonomy" id="39483"/>
    <lineage>
        <taxon>Bacteria</taxon>
        <taxon>Bacillati</taxon>
        <taxon>Bacillota</taxon>
        <taxon>Erysipelotrichia</taxon>
        <taxon>Erysipelotrichales</taxon>
        <taxon>Erysipelotrichaceae</taxon>
        <taxon>Faecalitalea</taxon>
    </lineage>
</organism>